<dbReference type="SUPFAM" id="SSF48403">
    <property type="entry name" value="Ankyrin repeat"/>
    <property type="match status" value="1"/>
</dbReference>
<organism evidence="4">
    <name type="scientific">Pundamilia nyererei</name>
    <dbReference type="NCBI Taxonomy" id="303518"/>
    <lineage>
        <taxon>Eukaryota</taxon>
        <taxon>Metazoa</taxon>
        <taxon>Chordata</taxon>
        <taxon>Craniata</taxon>
        <taxon>Vertebrata</taxon>
        <taxon>Euteleostomi</taxon>
        <taxon>Actinopterygii</taxon>
        <taxon>Neopterygii</taxon>
        <taxon>Teleostei</taxon>
        <taxon>Neoteleostei</taxon>
        <taxon>Acanthomorphata</taxon>
        <taxon>Ovalentaria</taxon>
        <taxon>Cichlomorphae</taxon>
        <taxon>Cichliformes</taxon>
        <taxon>Cichlidae</taxon>
        <taxon>African cichlids</taxon>
        <taxon>Pseudocrenilabrinae</taxon>
        <taxon>Haplochromini</taxon>
        <taxon>Pundamilia</taxon>
    </lineage>
</organism>
<dbReference type="GO" id="GO:0010468">
    <property type="term" value="P:regulation of gene expression"/>
    <property type="evidence" value="ECO:0007669"/>
    <property type="project" value="TreeGrafter"/>
</dbReference>
<evidence type="ECO:0000313" key="4">
    <source>
        <dbReference type="Ensembl" id="ENSPNYP00000028706.1"/>
    </source>
</evidence>
<name>A0A3B4H5M9_9CICH</name>
<dbReference type="STRING" id="303518.ENSPNYP00000028706"/>
<evidence type="ECO:0000256" key="3">
    <source>
        <dbReference type="PROSITE-ProRule" id="PRU00023"/>
    </source>
</evidence>
<accession>A0A3B4H5M9</accession>
<feature type="repeat" description="ANK" evidence="3">
    <location>
        <begin position="201"/>
        <end position="233"/>
    </location>
</feature>
<dbReference type="SMART" id="SM00248">
    <property type="entry name" value="ANK"/>
    <property type="match status" value="5"/>
</dbReference>
<dbReference type="PANTHER" id="PTHR24124:SF5">
    <property type="entry name" value="NF-KAPPA-B INHIBITOR ZETA"/>
    <property type="match status" value="1"/>
</dbReference>
<dbReference type="PROSITE" id="PS50297">
    <property type="entry name" value="ANK_REP_REGION"/>
    <property type="match status" value="3"/>
</dbReference>
<dbReference type="PRINTS" id="PR01415">
    <property type="entry name" value="ANKYRIN"/>
</dbReference>
<dbReference type="Pfam" id="PF12796">
    <property type="entry name" value="Ank_2"/>
    <property type="match status" value="2"/>
</dbReference>
<dbReference type="PANTHER" id="PTHR24124">
    <property type="entry name" value="ANKYRIN REPEAT FAMILY A"/>
    <property type="match status" value="1"/>
</dbReference>
<dbReference type="InterPro" id="IPR002110">
    <property type="entry name" value="Ankyrin_rpt"/>
</dbReference>
<keyword evidence="2 3" id="KW-0040">ANK repeat</keyword>
<dbReference type="GeneTree" id="ENSGT00940000153695"/>
<feature type="repeat" description="ANK" evidence="3">
    <location>
        <begin position="334"/>
        <end position="366"/>
    </location>
</feature>
<dbReference type="Gene3D" id="1.25.40.20">
    <property type="entry name" value="Ankyrin repeat-containing domain"/>
    <property type="match status" value="1"/>
</dbReference>
<evidence type="ECO:0000256" key="1">
    <source>
        <dbReference type="ARBA" id="ARBA00022737"/>
    </source>
</evidence>
<dbReference type="GO" id="GO:0005634">
    <property type="term" value="C:nucleus"/>
    <property type="evidence" value="ECO:0007669"/>
    <property type="project" value="TreeGrafter"/>
</dbReference>
<keyword evidence="1" id="KW-0677">Repeat</keyword>
<dbReference type="InterPro" id="IPR036770">
    <property type="entry name" value="Ankyrin_rpt-contain_sf"/>
</dbReference>
<reference evidence="4" key="1">
    <citation type="submission" date="2023-09" db="UniProtKB">
        <authorList>
            <consortium name="Ensembl"/>
        </authorList>
    </citation>
    <scope>IDENTIFICATION</scope>
</reference>
<feature type="repeat" description="ANK" evidence="3">
    <location>
        <begin position="370"/>
        <end position="406"/>
    </location>
</feature>
<dbReference type="PROSITE" id="PS50088">
    <property type="entry name" value="ANK_REPEAT"/>
    <property type="match status" value="3"/>
</dbReference>
<protein>
    <submittedName>
        <fullName evidence="4">NFKB inhibitor zeta</fullName>
    </submittedName>
</protein>
<sequence length="441" mass="48762">MLDSRGIEISGGQTLLASPFSSSFRGCSFIDVKPPPVRTVKQMLMMKRKNLQNCSQDNYNLEHKRMSPKYETSPTGVNHHQLSPPVPVSQNTTTLFPTAAPENAPMKQEFLVNQQMQHSFEYPPLHEQRTPSPEGRMTLFQWQIQQEARKVEGISLEQLSMQDSDGDTFLHIAVAKGLRALAYVLSAKMAGTCFLDIKEHNGQSPLQIAATTNQYLILQDLMAHGAQVNTRDCWGRAPLHVCAEKGHYLTLGGIWKALKGNGELIDVEMFSYDGLTALHLAVLSHNNVVKDLRNLENPCTFMTVELGQRKRLYFECIKILLNMGASCGTKDLKSGRTSLHMASEEANVELLKIFLDQPTMLSIVNVKTFSGNTALHIVSSLTNHKTQAEAVKLLMRKGADPGIRNLENELPSQLVPEGPAGEKVRVSLHIHAGGIADGTVC</sequence>
<evidence type="ECO:0000256" key="2">
    <source>
        <dbReference type="ARBA" id="ARBA00023043"/>
    </source>
</evidence>
<dbReference type="Ensembl" id="ENSPNYT00000029404.1">
    <property type="protein sequence ID" value="ENSPNYP00000028706.1"/>
    <property type="gene ID" value="ENSPNYG00000021622.1"/>
</dbReference>
<proteinExistence type="predicted"/>
<dbReference type="AlphaFoldDB" id="A0A3B4H5M9"/>
<dbReference type="FunFam" id="1.25.40.20:FF:000097">
    <property type="entry name" value="NF-kappa-B inhibitor zeta isoform X1"/>
    <property type="match status" value="1"/>
</dbReference>